<evidence type="ECO:0000256" key="1">
    <source>
        <dbReference type="SAM" id="MobiDB-lite"/>
    </source>
</evidence>
<keyword evidence="4" id="KW-1185">Reference proteome</keyword>
<gene>
    <name evidence="3" type="ORF">PIN31115_03822</name>
</gene>
<evidence type="ECO:0000256" key="2">
    <source>
        <dbReference type="SAM" id="Phobius"/>
    </source>
</evidence>
<reference evidence="3 4" key="1">
    <citation type="submission" date="2019-08" db="EMBL/GenBank/DDBJ databases">
        <authorList>
            <person name="Peeters C."/>
        </authorList>
    </citation>
    <scope>NUCLEOTIDE SEQUENCE [LARGE SCALE GENOMIC DNA]</scope>
    <source>
        <strain evidence="3 4">LMG 31115</strain>
    </source>
</reference>
<sequence>MSQYQIDPPREPRRGHSPDQPPVSVNAFVTAHVVSVAGVALAVVLLTAAVVAVWR</sequence>
<dbReference type="AlphaFoldDB" id="A0A5E4XEK7"/>
<keyword evidence="2" id="KW-1133">Transmembrane helix</keyword>
<feature type="region of interest" description="Disordered" evidence="1">
    <location>
        <begin position="1"/>
        <end position="22"/>
    </location>
</feature>
<proteinExistence type="predicted"/>
<feature type="transmembrane region" description="Helical" evidence="2">
    <location>
        <begin position="27"/>
        <end position="54"/>
    </location>
</feature>
<dbReference type="RefSeq" id="WP_174996163.1">
    <property type="nucleotide sequence ID" value="NZ_CABPSI010000004.1"/>
</dbReference>
<protein>
    <submittedName>
        <fullName evidence="3">Uncharacterized protein</fullName>
    </submittedName>
</protein>
<name>A0A5E4XEK7_9BURK</name>
<dbReference type="EMBL" id="CABPSI010000004">
    <property type="protein sequence ID" value="VVE34757.1"/>
    <property type="molecule type" value="Genomic_DNA"/>
</dbReference>
<evidence type="ECO:0000313" key="3">
    <source>
        <dbReference type="EMBL" id="VVE34757.1"/>
    </source>
</evidence>
<feature type="compositionally biased region" description="Basic and acidic residues" evidence="1">
    <location>
        <begin position="8"/>
        <end position="17"/>
    </location>
</feature>
<accession>A0A5E4XEK7</accession>
<dbReference type="Proteomes" id="UP000333828">
    <property type="component" value="Unassembled WGS sequence"/>
</dbReference>
<organism evidence="3 4">
    <name type="scientific">Pandoraea iniqua</name>
    <dbReference type="NCBI Taxonomy" id="2508288"/>
    <lineage>
        <taxon>Bacteria</taxon>
        <taxon>Pseudomonadati</taxon>
        <taxon>Pseudomonadota</taxon>
        <taxon>Betaproteobacteria</taxon>
        <taxon>Burkholderiales</taxon>
        <taxon>Burkholderiaceae</taxon>
        <taxon>Pandoraea</taxon>
    </lineage>
</organism>
<evidence type="ECO:0000313" key="4">
    <source>
        <dbReference type="Proteomes" id="UP000333828"/>
    </source>
</evidence>
<keyword evidence="2" id="KW-0472">Membrane</keyword>
<keyword evidence="2" id="KW-0812">Transmembrane</keyword>